<dbReference type="RefSeq" id="WP_015914026.1">
    <property type="nucleotide sequence ID" value="NC_011992.1"/>
</dbReference>
<sequence>MTFINATPGGAADAQQSGFREASSLLGTNALLQGLPAPALQDLAQHALARTHPDGETLFHEGEAACHCLLVAQGAVEVLRYDATGEERMLHCFTPGQWVAEAAMFMPHGLYPMTARAQGATRVWRIPRQALRTACERHPSLALRLLESLSLRLYHCVNEVDWLTSSNAQQRLAAYLVARCSEGGEPVELPTSQRHLAARLGIRAETLNRLLAQWQAKGWIRGERRTWRLCDAHQLRQLAAPGTRTF</sequence>
<dbReference type="CDD" id="cd00038">
    <property type="entry name" value="CAP_ED"/>
    <property type="match status" value="1"/>
</dbReference>
<dbReference type="PROSITE" id="PS50042">
    <property type="entry name" value="CNMP_BINDING_3"/>
    <property type="match status" value="1"/>
</dbReference>
<dbReference type="KEGG" id="dia:Dtpsy_2689"/>
<evidence type="ECO:0000259" key="4">
    <source>
        <dbReference type="PROSITE" id="PS50042"/>
    </source>
</evidence>
<evidence type="ECO:0000256" key="2">
    <source>
        <dbReference type="ARBA" id="ARBA00023125"/>
    </source>
</evidence>
<dbReference type="InterPro" id="IPR000595">
    <property type="entry name" value="cNMP-bd_dom"/>
</dbReference>
<dbReference type="AlphaFoldDB" id="A0A9J9QAG4"/>
<name>A0A9J9QAG4_ACIET</name>
<keyword evidence="3" id="KW-0804">Transcription</keyword>
<dbReference type="SUPFAM" id="SSF46785">
    <property type="entry name" value="Winged helix' DNA-binding domain"/>
    <property type="match status" value="1"/>
</dbReference>
<dbReference type="InterPro" id="IPR050397">
    <property type="entry name" value="Env_Response_Regulators"/>
</dbReference>
<dbReference type="GO" id="GO:0003700">
    <property type="term" value="F:DNA-binding transcription factor activity"/>
    <property type="evidence" value="ECO:0007669"/>
    <property type="project" value="TreeGrafter"/>
</dbReference>
<keyword evidence="7" id="KW-1185">Reference proteome</keyword>
<evidence type="ECO:0000256" key="1">
    <source>
        <dbReference type="ARBA" id="ARBA00023015"/>
    </source>
</evidence>
<organism evidence="6 7">
    <name type="scientific">Acidovorax ebreus (strain TPSY)</name>
    <name type="common">Diaphorobacter sp. (strain TPSY)</name>
    <dbReference type="NCBI Taxonomy" id="535289"/>
    <lineage>
        <taxon>Bacteria</taxon>
        <taxon>Pseudomonadati</taxon>
        <taxon>Pseudomonadota</taxon>
        <taxon>Betaproteobacteria</taxon>
        <taxon>Burkholderiales</taxon>
        <taxon>Comamonadaceae</taxon>
        <taxon>Diaphorobacter</taxon>
    </lineage>
</organism>
<accession>A0A9J9QAG4</accession>
<dbReference type="PROSITE" id="PS51063">
    <property type="entry name" value="HTH_CRP_2"/>
    <property type="match status" value="1"/>
</dbReference>
<dbReference type="InterPro" id="IPR018490">
    <property type="entry name" value="cNMP-bd_dom_sf"/>
</dbReference>
<dbReference type="PANTHER" id="PTHR24567:SF74">
    <property type="entry name" value="HTH-TYPE TRANSCRIPTIONAL REGULATOR ARCR"/>
    <property type="match status" value="1"/>
</dbReference>
<dbReference type="Pfam" id="PF00027">
    <property type="entry name" value="cNMP_binding"/>
    <property type="match status" value="1"/>
</dbReference>
<dbReference type="Proteomes" id="UP000000450">
    <property type="component" value="Chromosome"/>
</dbReference>
<evidence type="ECO:0000313" key="7">
    <source>
        <dbReference type="Proteomes" id="UP000000450"/>
    </source>
</evidence>
<keyword evidence="1" id="KW-0805">Transcription regulation</keyword>
<gene>
    <name evidence="6" type="ordered locus">Dtpsy_2689</name>
</gene>
<dbReference type="Gene3D" id="2.60.120.10">
    <property type="entry name" value="Jelly Rolls"/>
    <property type="match status" value="1"/>
</dbReference>
<dbReference type="Pfam" id="PF13545">
    <property type="entry name" value="HTH_Crp_2"/>
    <property type="match status" value="1"/>
</dbReference>
<reference evidence="6 7" key="1">
    <citation type="journal article" date="2010" name="J. Bacteriol.">
        <title>Completed genome sequence of the anaerobic iron-oxidizing bacterium Acidovorax ebreus strain TPSY.</title>
        <authorList>
            <person name="Byrne-Bailey K.G."/>
            <person name="Weber K.A."/>
            <person name="Chair A.H."/>
            <person name="Bose S."/>
            <person name="Knox T."/>
            <person name="Spanbauer T.L."/>
            <person name="Chertkov O."/>
            <person name="Coates J.D."/>
        </authorList>
    </citation>
    <scope>NUCLEOTIDE SEQUENCE [LARGE SCALE GENOMIC DNA]</scope>
    <source>
        <strain evidence="6 7">TPSY</strain>
    </source>
</reference>
<protein>
    <submittedName>
        <fullName evidence="6">Transcriptional regulator, Crp/Fnr family</fullName>
    </submittedName>
</protein>
<dbReference type="InterPro" id="IPR036388">
    <property type="entry name" value="WH-like_DNA-bd_sf"/>
</dbReference>
<dbReference type="GO" id="GO:0005829">
    <property type="term" value="C:cytosol"/>
    <property type="evidence" value="ECO:0007669"/>
    <property type="project" value="TreeGrafter"/>
</dbReference>
<evidence type="ECO:0000259" key="5">
    <source>
        <dbReference type="PROSITE" id="PS51063"/>
    </source>
</evidence>
<dbReference type="InterPro" id="IPR036390">
    <property type="entry name" value="WH_DNA-bd_sf"/>
</dbReference>
<dbReference type="SMART" id="SM00419">
    <property type="entry name" value="HTH_CRP"/>
    <property type="match status" value="1"/>
</dbReference>
<proteinExistence type="predicted"/>
<keyword evidence="2" id="KW-0238">DNA-binding</keyword>
<dbReference type="GO" id="GO:0003677">
    <property type="term" value="F:DNA binding"/>
    <property type="evidence" value="ECO:0007669"/>
    <property type="project" value="UniProtKB-KW"/>
</dbReference>
<feature type="domain" description="Cyclic nucleotide-binding" evidence="4">
    <location>
        <begin position="31"/>
        <end position="152"/>
    </location>
</feature>
<evidence type="ECO:0000313" key="6">
    <source>
        <dbReference type="EMBL" id="ACM34124.1"/>
    </source>
</evidence>
<dbReference type="InterPro" id="IPR012318">
    <property type="entry name" value="HTH_CRP"/>
</dbReference>
<dbReference type="EMBL" id="CP001392">
    <property type="protein sequence ID" value="ACM34124.1"/>
    <property type="molecule type" value="Genomic_DNA"/>
</dbReference>
<dbReference type="Gene3D" id="1.10.10.10">
    <property type="entry name" value="Winged helix-like DNA-binding domain superfamily/Winged helix DNA-binding domain"/>
    <property type="match status" value="1"/>
</dbReference>
<dbReference type="PANTHER" id="PTHR24567">
    <property type="entry name" value="CRP FAMILY TRANSCRIPTIONAL REGULATORY PROTEIN"/>
    <property type="match status" value="1"/>
</dbReference>
<evidence type="ECO:0000256" key="3">
    <source>
        <dbReference type="ARBA" id="ARBA00023163"/>
    </source>
</evidence>
<dbReference type="SUPFAM" id="SSF51206">
    <property type="entry name" value="cAMP-binding domain-like"/>
    <property type="match status" value="1"/>
</dbReference>
<dbReference type="SMART" id="SM00100">
    <property type="entry name" value="cNMP"/>
    <property type="match status" value="1"/>
</dbReference>
<dbReference type="InterPro" id="IPR014710">
    <property type="entry name" value="RmlC-like_jellyroll"/>
</dbReference>
<feature type="domain" description="HTH crp-type" evidence="5">
    <location>
        <begin position="166"/>
        <end position="233"/>
    </location>
</feature>